<dbReference type="EMBL" id="JAQQKX010000009">
    <property type="protein sequence ID" value="MDC7684087.1"/>
    <property type="molecule type" value="Genomic_DNA"/>
</dbReference>
<name>A0ABT5HVH9_9CAUL</name>
<dbReference type="RefSeq" id="WP_272748537.1">
    <property type="nucleotide sequence ID" value="NZ_JAQQKX010000009.1"/>
</dbReference>
<organism evidence="2 3">
    <name type="scientific">Asticcacaulis aquaticus</name>
    <dbReference type="NCBI Taxonomy" id="2984212"/>
    <lineage>
        <taxon>Bacteria</taxon>
        <taxon>Pseudomonadati</taxon>
        <taxon>Pseudomonadota</taxon>
        <taxon>Alphaproteobacteria</taxon>
        <taxon>Caulobacterales</taxon>
        <taxon>Caulobacteraceae</taxon>
        <taxon>Asticcacaulis</taxon>
    </lineage>
</organism>
<accession>A0ABT5HVH9</accession>
<gene>
    <name evidence="2" type="ORF">PQU92_12425</name>
</gene>
<evidence type="ECO:0000256" key="1">
    <source>
        <dbReference type="SAM" id="SignalP"/>
    </source>
</evidence>
<feature type="chain" id="PRO_5046154733" description="Secreted protein" evidence="1">
    <location>
        <begin position="20"/>
        <end position="118"/>
    </location>
</feature>
<evidence type="ECO:0000313" key="3">
    <source>
        <dbReference type="Proteomes" id="UP001214854"/>
    </source>
</evidence>
<sequence length="118" mass="12809">MRLSLAILTLSLVTSSASAAINPFDGKADTYNPSPQAYTCLGALTYAMKHPGAGTKLSPQDYMKARNHWSVHPSLSTSTPIEVQSEDSAVTVIDMDPKKRDKLIKRCVQDSGYQPPRA</sequence>
<evidence type="ECO:0000313" key="2">
    <source>
        <dbReference type="EMBL" id="MDC7684087.1"/>
    </source>
</evidence>
<protein>
    <recommendedName>
        <fullName evidence="4">Secreted protein</fullName>
    </recommendedName>
</protein>
<keyword evidence="3" id="KW-1185">Reference proteome</keyword>
<comment type="caution">
    <text evidence="2">The sequence shown here is derived from an EMBL/GenBank/DDBJ whole genome shotgun (WGS) entry which is preliminary data.</text>
</comment>
<reference evidence="2 3" key="1">
    <citation type="submission" date="2023-01" db="EMBL/GenBank/DDBJ databases">
        <title>Novel species of the genus Asticcacaulis isolated from rivers.</title>
        <authorList>
            <person name="Lu H."/>
        </authorList>
    </citation>
    <scope>NUCLEOTIDE SEQUENCE [LARGE SCALE GENOMIC DNA]</scope>
    <source>
        <strain evidence="2 3">BYS171W</strain>
    </source>
</reference>
<evidence type="ECO:0008006" key="4">
    <source>
        <dbReference type="Google" id="ProtNLM"/>
    </source>
</evidence>
<keyword evidence="1" id="KW-0732">Signal</keyword>
<dbReference type="Proteomes" id="UP001214854">
    <property type="component" value="Unassembled WGS sequence"/>
</dbReference>
<proteinExistence type="predicted"/>
<feature type="signal peptide" evidence="1">
    <location>
        <begin position="1"/>
        <end position="19"/>
    </location>
</feature>